<proteinExistence type="predicted"/>
<organism evidence="2 3">
    <name type="scientific">Paracoccus pacificus</name>
    <dbReference type="NCBI Taxonomy" id="1463598"/>
    <lineage>
        <taxon>Bacteria</taxon>
        <taxon>Pseudomonadati</taxon>
        <taxon>Pseudomonadota</taxon>
        <taxon>Alphaproteobacteria</taxon>
        <taxon>Rhodobacterales</taxon>
        <taxon>Paracoccaceae</taxon>
        <taxon>Paracoccus</taxon>
    </lineage>
</organism>
<comment type="caution">
    <text evidence="2">The sequence shown here is derived from an EMBL/GenBank/DDBJ whole genome shotgun (WGS) entry which is preliminary data.</text>
</comment>
<dbReference type="InterPro" id="IPR032609">
    <property type="entry name" value="DUF4893"/>
</dbReference>
<feature type="signal peptide" evidence="1">
    <location>
        <begin position="1"/>
        <end position="24"/>
    </location>
</feature>
<accession>A0ABW4R5E5</accession>
<gene>
    <name evidence="2" type="ORF">ACFSCT_07120</name>
</gene>
<dbReference type="Pfam" id="PF16233">
    <property type="entry name" value="DUF4893"/>
    <property type="match status" value="1"/>
</dbReference>
<evidence type="ECO:0000256" key="1">
    <source>
        <dbReference type="SAM" id="SignalP"/>
    </source>
</evidence>
<keyword evidence="3" id="KW-1185">Reference proteome</keyword>
<dbReference type="RefSeq" id="WP_379141388.1">
    <property type="nucleotide sequence ID" value="NZ_JBHUEN010000019.1"/>
</dbReference>
<sequence>MTKNAFLPIIAMTVAAVWAAPALADTLGDGTEIRAEDAVRLEMLNEFAGRAFRQALGGGSEPDVLALTQAMRGTPRDIDPGALVGDWSCQMMKLGDISPLVVYSPFKCRIEKDGDKVLFRKLTGSQQTRGSLHPDGDRIVYLGTSYIQGDTPVDYADLPANVDSASQPQRLPDVAVLESVSDNHARLIFPDPLLESDMNILDLRR</sequence>
<evidence type="ECO:0000313" key="3">
    <source>
        <dbReference type="Proteomes" id="UP001597213"/>
    </source>
</evidence>
<dbReference type="Proteomes" id="UP001597213">
    <property type="component" value="Unassembled WGS sequence"/>
</dbReference>
<protein>
    <submittedName>
        <fullName evidence="2">DUF4893 domain-containing protein</fullName>
    </submittedName>
</protein>
<feature type="chain" id="PRO_5047462753" evidence="1">
    <location>
        <begin position="25"/>
        <end position="205"/>
    </location>
</feature>
<name>A0ABW4R5E5_9RHOB</name>
<keyword evidence="1" id="KW-0732">Signal</keyword>
<evidence type="ECO:0000313" key="2">
    <source>
        <dbReference type="EMBL" id="MFD1881486.1"/>
    </source>
</evidence>
<dbReference type="EMBL" id="JBHUEN010000019">
    <property type="protein sequence ID" value="MFD1881486.1"/>
    <property type="molecule type" value="Genomic_DNA"/>
</dbReference>
<reference evidence="3" key="1">
    <citation type="journal article" date="2019" name="Int. J. Syst. Evol. Microbiol.">
        <title>The Global Catalogue of Microorganisms (GCM) 10K type strain sequencing project: providing services to taxonomists for standard genome sequencing and annotation.</title>
        <authorList>
            <consortium name="The Broad Institute Genomics Platform"/>
            <consortium name="The Broad Institute Genome Sequencing Center for Infectious Disease"/>
            <person name="Wu L."/>
            <person name="Ma J."/>
        </authorList>
    </citation>
    <scope>NUCLEOTIDE SEQUENCE [LARGE SCALE GENOMIC DNA]</scope>
    <source>
        <strain evidence="3">CCUG 56029</strain>
    </source>
</reference>